<keyword evidence="6" id="KW-1194">Viral DNA replication</keyword>
<comment type="similarity">
    <text evidence="1">Belongs to the DNA polymerase type-B family.</text>
</comment>
<evidence type="ECO:0000259" key="8">
    <source>
        <dbReference type="Pfam" id="PF03104"/>
    </source>
</evidence>
<keyword evidence="5" id="KW-0239">DNA-directed DNA polymerase</keyword>
<dbReference type="EC" id="2.7.7.7" evidence="2"/>
<dbReference type="InterPro" id="IPR043502">
    <property type="entry name" value="DNA/RNA_pol_sf"/>
</dbReference>
<evidence type="ECO:0000256" key="3">
    <source>
        <dbReference type="ARBA" id="ARBA00022679"/>
    </source>
</evidence>
<evidence type="ECO:0000256" key="7">
    <source>
        <dbReference type="ARBA" id="ARBA00049244"/>
    </source>
</evidence>
<dbReference type="PANTHER" id="PTHR10322">
    <property type="entry name" value="DNA POLYMERASE CATALYTIC SUBUNIT"/>
    <property type="match status" value="1"/>
</dbReference>
<dbReference type="InterPro" id="IPR017964">
    <property type="entry name" value="DNA-dir_DNA_pol_B_CS"/>
</dbReference>
<dbReference type="Gene3D" id="3.30.420.10">
    <property type="entry name" value="Ribonuclease H-like superfamily/Ribonuclease H"/>
    <property type="match status" value="1"/>
</dbReference>
<keyword evidence="4" id="KW-0548">Nucleotidyltransferase</keyword>
<keyword evidence="3" id="KW-0808">Transferase</keyword>
<organism evidence="9">
    <name type="scientific">Sicyonia whispovirus</name>
    <dbReference type="NCBI Taxonomy" id="2984283"/>
    <lineage>
        <taxon>Viruses</taxon>
        <taxon>Viruses incertae sedis</taxon>
        <taxon>Naldaviricetes</taxon>
        <taxon>Nimaviridae</taxon>
        <taxon>Whispovirus</taxon>
    </lineage>
</organism>
<dbReference type="Gene3D" id="1.10.287.690">
    <property type="entry name" value="Helix hairpin bin"/>
    <property type="match status" value="1"/>
</dbReference>
<dbReference type="InterPro" id="IPR006172">
    <property type="entry name" value="DNA-dir_DNA_pol_B"/>
</dbReference>
<evidence type="ECO:0000256" key="2">
    <source>
        <dbReference type="ARBA" id="ARBA00012417"/>
    </source>
</evidence>
<dbReference type="InterPro" id="IPR006133">
    <property type="entry name" value="DNA-dir_DNA_pol_B_exonuc"/>
</dbReference>
<dbReference type="InterPro" id="IPR012337">
    <property type="entry name" value="RNaseH-like_sf"/>
</dbReference>
<dbReference type="GO" id="GO:0006261">
    <property type="term" value="P:DNA-templated DNA replication"/>
    <property type="evidence" value="ECO:0007669"/>
    <property type="project" value="TreeGrafter"/>
</dbReference>
<dbReference type="PANTHER" id="PTHR10322:SF23">
    <property type="entry name" value="DNA POLYMERASE DELTA CATALYTIC SUBUNIT"/>
    <property type="match status" value="1"/>
</dbReference>
<sequence length="2336" mass="254155">MFFYEKCGYLDRPSNTLVVYNNNSKVRISLDRAPDGLPEDGDRPLGLRHLGVLMGVSDCLVTCADPHSGPKSGGAVKMVSSKSSRLRVESLPWGSLDNVTDPSGRIGGAFARTVATFREAYAAALVTHPHMFVGAENAAQKMAAYAKFSTLPVSTVGVRLRIQLKSPESEGSVSERECVIHNPSGVTAFSNFNSSLVFFEAHTDMDLLMMMVTFLKHNGVWGGPITANMDLAKFDYVGAFFDSEWCSDDLSFTAVRAQMIGSLQRARVAISCSSVPARSYTDCGKRKREADDVDVSHGHVSDYMAASAAAVGCFLPSVCPHGPGLSLRLGAGQEGCVACFSTLFFVPEDAAAAGEDCFVTATDLAGAQRWIEDRLEGGAQTLGADATKIGEALSKLAQLTQAAHALAAEGNPGGVARLGAGGRAWNWPDGDASEKMGEFVTQSTALLLGSAREGDSARLDADAVFSLANPFGKMLLLTIHNCSILTGTGFTDVGLVPRGRATGRWWTTTYVGPALWVVQVTKCEVESGKTIDQLASLETLRRLPLPANRVADDRIVFRAFCRGENLASGAEVVSDVSQSVKEMGLVLENRIYNPDMEQGRMRSAPAVTDPLFSLEVTGFRSNRSMGTANSGKVGARLMRVLGAREGARVWVSERHGCLVLERVNHERELSFEAMERALKHHRVMYYDIETNTKDFTEDSAVITSVCLCTCSGGDLSRGGERVVFGLASPGTNCEELREKILGSYPGFCGGVGGKEGEGNEEYMPTDHAPQVVEIFTNEFEMLLAFGDYVEHRRPHVVSGWNSVAFDDPFVFMRIIRHLTDFRTGSHPVATEDTVASVLPPTGGGSRAWSPTTPAQRLRLASTGLFRDLVQFVDPMTGFLPKNVSELLEAGALSQVQSKFHERSKLSDSTAGSAGWFQNVVGGCCSAIRLDMMLSCTKAYKETLPEFNLNAVLAKVSKVSERYRNVKDEVDLHHHLLGFLKLREAREQAVVHVYCCKDAYLVAVVAVAINKEGEIFRLSLDSALTESVVTTNLVTPLCLGEGAVCRNMGPERSLRRGLGVRRHSMATDTKGGMVSQPLVDHVPFQTIDLNSLYPMLMVQNNLCTSTFVTQRQVIELRDRIVQAEYKCLPEERRCPTALLDIVDACNAVVLGHYRPVDIAVQSWRSGNSDAVGPPTRLERALGTSFYAAAADPWREDAWCADSPPNMNLTAAGLDYFPEVVCSADLQHAAKVNDDMHVAPASLEYMLQVLPLMVVERPHLAAHMTAGVCQTAEECLHLLEKDFDAEQDERVRTNMWTFVGAPQCDFTADPVARAIEDLRRRTCARQTAEQAQSSLRIARLLDRIHRRVAVFNSADDEVVRKWSGRLINVGMFVRTWNAKTKMLPGVIPRMQAEYRSDRIVMQKAAKDSAAAGDAQRAGLFQVGQLTMKLAMNSMYGCLALRAKSSRRLFEASGPQRRCDIVNRFRGGGAGGGTRHLPTANQITENARCVFGNISCALQQALPGTKQAYGDTDSVFCVHNIVGDCALQKSTTGSGKGVYLMDIHLKRKMSDFIPTLVNCLTKGIRYVESRDGGHGMMGIAHERMSVVGFLFAKKTYHMLHFKESSKGFAQLVKLSCSASAEDARAEARKYGTASNVDKFVEFVPRPPEAEGYIVPHNPGLIFEAARSPGGTSLRQFLEREGMTDAQSMATWLSSSPVWIEMDAKTVNDLYASKIVDADSGHWVNHETSRRVECASAAEAVAQADGVFTPYKKGAFVKKGITPTTKLKGLQSLLARMLADPCEAADAYKSTVKIHVKNFASHSTSPALMITSARVQKMDMSVAQNLPNPLSVAINNHLNPSSPIFLGEKFKAVTSVTARALLSPEDLPKGFFNAGCVRWNWQNMKGSVPASAVKNLSVVPNPVTTVYEMMDADRKALSAMVKRVADVLCSAASGTGFSLRRGALSFNTGVLVTTNLAMACLRAPEPGSLNGFFSGVEFAHSPGEDTSSSEGMFSPGYGTPREGASTFPPLASKTDPRRETKQRLLAALASSCINSDEQKRLEGAATGMGLARFVEDFMRVDPRVPAQMEAVMAQLESAKRMCNKKKATGGQYESEIDRLVAVCQVDFFRLLQMAAEHTRAHWKKCQVTAPPPATEGEGKIPPPGGVSFSVTLDAFLGKYKCTNTCDMACTQSLYFVLLTTLALKHENKRREAKLHHGSAGHIAMFADHLAGGSRDMARTAICRVENARMNETVKNAFPRNYNHDTDCLVYLFEPSKVVGSMASSMGAEEITAQIKELSVALATGRIWDPQDRRFFGRVVGRKERTAELAFTAQEQELVFVTGLYHTAAVEIACACLSVIL</sequence>
<dbReference type="GO" id="GO:0039693">
    <property type="term" value="P:viral DNA genome replication"/>
    <property type="evidence" value="ECO:0007669"/>
    <property type="project" value="UniProtKB-KW"/>
</dbReference>
<dbReference type="SUPFAM" id="SSF56672">
    <property type="entry name" value="DNA/RNA polymerases"/>
    <property type="match status" value="1"/>
</dbReference>
<evidence type="ECO:0000313" key="9">
    <source>
        <dbReference type="EMBL" id="BDT63133.1"/>
    </source>
</evidence>
<dbReference type="GO" id="GO:0003887">
    <property type="term" value="F:DNA-directed DNA polymerase activity"/>
    <property type="evidence" value="ECO:0007669"/>
    <property type="project" value="UniProtKB-KW"/>
</dbReference>
<keyword evidence="6" id="KW-0235">DNA replication</keyword>
<feature type="domain" description="DNA-directed DNA polymerase family B exonuclease" evidence="8">
    <location>
        <begin position="758"/>
        <end position="814"/>
    </location>
</feature>
<evidence type="ECO:0000256" key="5">
    <source>
        <dbReference type="ARBA" id="ARBA00022932"/>
    </source>
</evidence>
<dbReference type="GO" id="GO:0003676">
    <property type="term" value="F:nucleic acid binding"/>
    <property type="evidence" value="ECO:0007669"/>
    <property type="project" value="InterPro"/>
</dbReference>
<evidence type="ECO:0000256" key="6">
    <source>
        <dbReference type="ARBA" id="ARBA00023109"/>
    </source>
</evidence>
<dbReference type="InterPro" id="IPR050240">
    <property type="entry name" value="DNA_pol_type-B"/>
</dbReference>
<dbReference type="EMBL" id="LC738881">
    <property type="protein sequence ID" value="BDT63133.1"/>
    <property type="molecule type" value="Genomic_DNA"/>
</dbReference>
<dbReference type="SUPFAM" id="SSF53098">
    <property type="entry name" value="Ribonuclease H-like"/>
    <property type="match status" value="1"/>
</dbReference>
<proteinExistence type="inferred from homology"/>
<comment type="catalytic activity">
    <reaction evidence="7">
        <text>DNA(n) + a 2'-deoxyribonucleoside 5'-triphosphate = DNA(n+1) + diphosphate</text>
        <dbReference type="Rhea" id="RHEA:22508"/>
        <dbReference type="Rhea" id="RHEA-COMP:17339"/>
        <dbReference type="Rhea" id="RHEA-COMP:17340"/>
        <dbReference type="ChEBI" id="CHEBI:33019"/>
        <dbReference type="ChEBI" id="CHEBI:61560"/>
        <dbReference type="ChEBI" id="CHEBI:173112"/>
        <dbReference type="EC" id="2.7.7.7"/>
    </reaction>
</comment>
<dbReference type="SMART" id="SM00486">
    <property type="entry name" value="POLBc"/>
    <property type="match status" value="1"/>
</dbReference>
<name>A0A9C7BN75_9VIRU</name>
<evidence type="ECO:0000256" key="4">
    <source>
        <dbReference type="ARBA" id="ARBA00022695"/>
    </source>
</evidence>
<evidence type="ECO:0000256" key="1">
    <source>
        <dbReference type="ARBA" id="ARBA00005755"/>
    </source>
</evidence>
<dbReference type="InterPro" id="IPR036397">
    <property type="entry name" value="RNaseH_sf"/>
</dbReference>
<dbReference type="PROSITE" id="PS00116">
    <property type="entry name" value="DNA_POLYMERASE_B"/>
    <property type="match status" value="1"/>
</dbReference>
<dbReference type="GO" id="GO:0000166">
    <property type="term" value="F:nucleotide binding"/>
    <property type="evidence" value="ECO:0007669"/>
    <property type="project" value="InterPro"/>
</dbReference>
<protein>
    <recommendedName>
        <fullName evidence="2">DNA-directed DNA polymerase</fullName>
        <ecNumber evidence="2">2.7.7.7</ecNumber>
    </recommendedName>
</protein>
<reference evidence="9" key="1">
    <citation type="submission" date="2022-10" db="EMBL/GenBank/DDBJ databases">
        <title>Genome sequences of endogenous nimaviruses in decapod crustaceans.</title>
        <authorList>
            <person name="Kawato S."/>
            <person name="Nozaki R."/>
            <person name="Kondo H."/>
            <person name="Hirono I."/>
        </authorList>
    </citation>
    <scope>NUCLEOTIDE SEQUENCE</scope>
    <source>
        <strain evidence="9">Fukuoka2019</strain>
    </source>
</reference>
<dbReference type="Pfam" id="PF03104">
    <property type="entry name" value="DNA_pol_B_exo1"/>
    <property type="match status" value="1"/>
</dbReference>
<accession>A0A9C7BN75</accession>